<dbReference type="InterPro" id="IPR037104">
    <property type="entry name" value="Annexin_sf"/>
</dbReference>
<dbReference type="Proteomes" id="UP001233999">
    <property type="component" value="Unassembled WGS sequence"/>
</dbReference>
<dbReference type="InterPro" id="IPR018252">
    <property type="entry name" value="Annexin_repeat_CS"/>
</dbReference>
<accession>A0AAD8A102</accession>
<dbReference type="GO" id="GO:0012506">
    <property type="term" value="C:vesicle membrane"/>
    <property type="evidence" value="ECO:0007669"/>
    <property type="project" value="TreeGrafter"/>
</dbReference>
<keyword evidence="4" id="KW-0041">Annexin</keyword>
<keyword evidence="7" id="KW-1185">Reference proteome</keyword>
<reference evidence="6" key="1">
    <citation type="journal article" date="2023" name="IScience">
        <title>Live-bearing cockroach genome reveals convergent evolutionary mechanisms linked to viviparity in insects and beyond.</title>
        <authorList>
            <person name="Fouks B."/>
            <person name="Harrison M.C."/>
            <person name="Mikhailova A.A."/>
            <person name="Marchal E."/>
            <person name="English S."/>
            <person name="Carruthers M."/>
            <person name="Jennings E.C."/>
            <person name="Chiamaka E.L."/>
            <person name="Frigard R.A."/>
            <person name="Pippel M."/>
            <person name="Attardo G.M."/>
            <person name="Benoit J.B."/>
            <person name="Bornberg-Bauer E."/>
            <person name="Tobe S.S."/>
        </authorList>
    </citation>
    <scope>NUCLEOTIDE SEQUENCE</scope>
    <source>
        <strain evidence="6">Stay&amp;Tobe</strain>
    </source>
</reference>
<proteinExistence type="inferred from homology"/>
<feature type="non-terminal residue" evidence="6">
    <location>
        <position position="217"/>
    </location>
</feature>
<comment type="similarity">
    <text evidence="1">Belongs to the annexin family.</text>
</comment>
<dbReference type="SUPFAM" id="SSF47874">
    <property type="entry name" value="Annexin"/>
    <property type="match status" value="1"/>
</dbReference>
<evidence type="ECO:0000256" key="2">
    <source>
        <dbReference type="ARBA" id="ARBA00022737"/>
    </source>
</evidence>
<dbReference type="GO" id="GO:0005509">
    <property type="term" value="F:calcium ion binding"/>
    <property type="evidence" value="ECO:0007669"/>
    <property type="project" value="InterPro"/>
</dbReference>
<evidence type="ECO:0000256" key="4">
    <source>
        <dbReference type="ARBA" id="ARBA00023216"/>
    </source>
</evidence>
<evidence type="ECO:0008006" key="8">
    <source>
        <dbReference type="Google" id="ProtNLM"/>
    </source>
</evidence>
<dbReference type="EMBL" id="JASPKZ010004211">
    <property type="protein sequence ID" value="KAJ9590509.1"/>
    <property type="molecule type" value="Genomic_DNA"/>
</dbReference>
<evidence type="ECO:0000256" key="5">
    <source>
        <dbReference type="ARBA" id="ARBA00023302"/>
    </source>
</evidence>
<keyword evidence="3" id="KW-0106">Calcium</keyword>
<dbReference type="PANTHER" id="PTHR10502">
    <property type="entry name" value="ANNEXIN"/>
    <property type="match status" value="1"/>
</dbReference>
<dbReference type="GO" id="GO:0005886">
    <property type="term" value="C:plasma membrane"/>
    <property type="evidence" value="ECO:0007669"/>
    <property type="project" value="TreeGrafter"/>
</dbReference>
<protein>
    <recommendedName>
        <fullName evidence="8">Annexin</fullName>
    </recommendedName>
</protein>
<gene>
    <name evidence="6" type="ORF">L9F63_016460</name>
</gene>
<evidence type="ECO:0000313" key="6">
    <source>
        <dbReference type="EMBL" id="KAJ9590509.1"/>
    </source>
</evidence>
<dbReference type="GO" id="GO:0001786">
    <property type="term" value="F:phosphatidylserine binding"/>
    <property type="evidence" value="ECO:0007669"/>
    <property type="project" value="TreeGrafter"/>
</dbReference>
<sequence length="217" mass="25248">KIRPEEGIFVELLSGRSNSRIRLIKESYYKKYGRELEIAVKREMNSDLRRFMRLLLTTDREEKEVDIAKAHKEAQMLANAGVGMRYGTDDAVIAELLLRRSYAHLREMFAEFQALKHHSIEDSIRLDFRGELRDGLLALVKAVNDPVEFFADQIRAAFKDPEANDDQLIRLCVARSELDLADIKDCYVEMYDTKLATIITEETRGDYRRILLRLLGY</sequence>
<dbReference type="SMART" id="SM00335">
    <property type="entry name" value="ANX"/>
    <property type="match status" value="3"/>
</dbReference>
<dbReference type="AlphaFoldDB" id="A0AAD8A102"/>
<reference evidence="6" key="2">
    <citation type="submission" date="2023-05" db="EMBL/GenBank/DDBJ databases">
        <authorList>
            <person name="Fouks B."/>
        </authorList>
    </citation>
    <scope>NUCLEOTIDE SEQUENCE</scope>
    <source>
        <strain evidence="6">Stay&amp;Tobe</strain>
        <tissue evidence="6">Testes</tissue>
    </source>
</reference>
<comment type="caution">
    <text evidence="6">The sequence shown here is derived from an EMBL/GenBank/DDBJ whole genome shotgun (WGS) entry which is preliminary data.</text>
</comment>
<dbReference type="FunFam" id="1.10.220.10:FF:000002">
    <property type="entry name" value="Annexin"/>
    <property type="match status" value="1"/>
</dbReference>
<dbReference type="GO" id="GO:0005634">
    <property type="term" value="C:nucleus"/>
    <property type="evidence" value="ECO:0007669"/>
    <property type="project" value="TreeGrafter"/>
</dbReference>
<organism evidence="6 7">
    <name type="scientific">Diploptera punctata</name>
    <name type="common">Pacific beetle cockroach</name>
    <dbReference type="NCBI Taxonomy" id="6984"/>
    <lineage>
        <taxon>Eukaryota</taxon>
        <taxon>Metazoa</taxon>
        <taxon>Ecdysozoa</taxon>
        <taxon>Arthropoda</taxon>
        <taxon>Hexapoda</taxon>
        <taxon>Insecta</taxon>
        <taxon>Pterygota</taxon>
        <taxon>Neoptera</taxon>
        <taxon>Polyneoptera</taxon>
        <taxon>Dictyoptera</taxon>
        <taxon>Blattodea</taxon>
        <taxon>Blaberoidea</taxon>
        <taxon>Blaberidae</taxon>
        <taxon>Diplopterinae</taxon>
        <taxon>Diploptera</taxon>
    </lineage>
</organism>
<name>A0AAD8A102_DIPPU</name>
<keyword evidence="5" id="KW-0111">Calcium/phospholipid-binding</keyword>
<keyword evidence="2" id="KW-0677">Repeat</keyword>
<evidence type="ECO:0000256" key="3">
    <source>
        <dbReference type="ARBA" id="ARBA00022837"/>
    </source>
</evidence>
<evidence type="ECO:0000256" key="1">
    <source>
        <dbReference type="ARBA" id="ARBA00007831"/>
    </source>
</evidence>
<dbReference type="PROSITE" id="PS00223">
    <property type="entry name" value="ANNEXIN_1"/>
    <property type="match status" value="1"/>
</dbReference>
<dbReference type="GO" id="GO:0005544">
    <property type="term" value="F:calcium-dependent phospholipid binding"/>
    <property type="evidence" value="ECO:0007669"/>
    <property type="project" value="UniProtKB-KW"/>
</dbReference>
<dbReference type="PROSITE" id="PS51897">
    <property type="entry name" value="ANNEXIN_2"/>
    <property type="match status" value="2"/>
</dbReference>
<dbReference type="GO" id="GO:0005737">
    <property type="term" value="C:cytoplasm"/>
    <property type="evidence" value="ECO:0007669"/>
    <property type="project" value="TreeGrafter"/>
</dbReference>
<dbReference type="Gene3D" id="1.10.220.10">
    <property type="entry name" value="Annexin"/>
    <property type="match status" value="3"/>
</dbReference>
<dbReference type="Pfam" id="PF00191">
    <property type="entry name" value="Annexin"/>
    <property type="match status" value="3"/>
</dbReference>
<evidence type="ECO:0000313" key="7">
    <source>
        <dbReference type="Proteomes" id="UP001233999"/>
    </source>
</evidence>
<dbReference type="FunFam" id="1.10.220.10:FF:000001">
    <property type="entry name" value="Annexin"/>
    <property type="match status" value="1"/>
</dbReference>
<dbReference type="InterPro" id="IPR018502">
    <property type="entry name" value="Annexin_repeat"/>
</dbReference>
<dbReference type="PANTHER" id="PTHR10502:SF102">
    <property type="entry name" value="ANNEXIN B11"/>
    <property type="match status" value="1"/>
</dbReference>